<reference evidence="1 2" key="1">
    <citation type="journal article" date="2014" name="BMC Genomics">
        <title>Oil accumulation mechanisms of the oleaginous microalga Chlorella protothecoides revealed through its genome, transcriptomes, and proteomes.</title>
        <authorList>
            <person name="Gao C."/>
            <person name="Wang Y."/>
            <person name="Shen Y."/>
            <person name="Yan D."/>
            <person name="He X."/>
            <person name="Dai J."/>
            <person name="Wu Q."/>
        </authorList>
    </citation>
    <scope>NUCLEOTIDE SEQUENCE [LARGE SCALE GENOMIC DNA]</scope>
    <source>
        <strain evidence="1 2">0710</strain>
    </source>
</reference>
<evidence type="ECO:0000313" key="2">
    <source>
        <dbReference type="Proteomes" id="UP000028924"/>
    </source>
</evidence>
<keyword evidence="2" id="KW-1185">Reference proteome</keyword>
<dbReference type="RefSeq" id="XP_011398038.1">
    <property type="nucleotide sequence ID" value="XM_011399736.1"/>
</dbReference>
<sequence length="92" mass="10129">MQAALVRCLLGVPALHTSVCWVFRFDDWQTVRAWRCAILPGAPLLRAEARKRREAFMPLFALTTPEACPSNGVGADAVLQSYILANTLADDI</sequence>
<name>A0A087SHE3_AUXPR</name>
<dbReference type="Proteomes" id="UP000028924">
    <property type="component" value="Unassembled WGS sequence"/>
</dbReference>
<evidence type="ECO:0000313" key="1">
    <source>
        <dbReference type="EMBL" id="KFM25147.1"/>
    </source>
</evidence>
<protein>
    <submittedName>
        <fullName evidence="1">Uncharacterized protein</fullName>
    </submittedName>
</protein>
<gene>
    <name evidence="1" type="ORF">F751_6103</name>
</gene>
<dbReference type="EMBL" id="KL662112">
    <property type="protein sequence ID" value="KFM25147.1"/>
    <property type="molecule type" value="Genomic_DNA"/>
</dbReference>
<dbReference type="AlphaFoldDB" id="A0A087SHE3"/>
<proteinExistence type="predicted"/>
<organism evidence="1 2">
    <name type="scientific">Auxenochlorella protothecoides</name>
    <name type="common">Green microalga</name>
    <name type="synonym">Chlorella protothecoides</name>
    <dbReference type="NCBI Taxonomy" id="3075"/>
    <lineage>
        <taxon>Eukaryota</taxon>
        <taxon>Viridiplantae</taxon>
        <taxon>Chlorophyta</taxon>
        <taxon>core chlorophytes</taxon>
        <taxon>Trebouxiophyceae</taxon>
        <taxon>Chlorellales</taxon>
        <taxon>Chlorellaceae</taxon>
        <taxon>Auxenochlorella</taxon>
    </lineage>
</organism>
<dbReference type="GeneID" id="23617494"/>
<accession>A0A087SHE3</accession>
<dbReference type="KEGG" id="apro:F751_6103"/>